<proteinExistence type="inferred from homology"/>
<evidence type="ECO:0000259" key="13">
    <source>
        <dbReference type="PROSITE" id="PS51900"/>
    </source>
</evidence>
<dbReference type="HAMAP" id="MF_01807">
    <property type="entry name" value="Recomb_XerD"/>
    <property type="match status" value="1"/>
</dbReference>
<feature type="domain" description="Core-binding (CB)" evidence="13">
    <location>
        <begin position="1"/>
        <end position="85"/>
    </location>
</feature>
<comment type="subcellular location">
    <subcellularLocation>
        <location evidence="1 11">Cytoplasm</location>
    </subcellularLocation>
</comment>
<dbReference type="InterPro" id="IPR050090">
    <property type="entry name" value="Tyrosine_recombinase_XerCD"/>
</dbReference>
<evidence type="ECO:0000256" key="8">
    <source>
        <dbReference type="ARBA" id="ARBA00023125"/>
    </source>
</evidence>
<organism evidence="14 15">
    <name type="scientific">Tichowtungia aerotolerans</name>
    <dbReference type="NCBI Taxonomy" id="2697043"/>
    <lineage>
        <taxon>Bacteria</taxon>
        <taxon>Pseudomonadati</taxon>
        <taxon>Kiritimatiellota</taxon>
        <taxon>Tichowtungiia</taxon>
        <taxon>Tichowtungiales</taxon>
        <taxon>Tichowtungiaceae</taxon>
        <taxon>Tichowtungia</taxon>
    </lineage>
</organism>
<evidence type="ECO:0000259" key="12">
    <source>
        <dbReference type="PROSITE" id="PS51898"/>
    </source>
</evidence>
<dbReference type="InterPro" id="IPR004107">
    <property type="entry name" value="Integrase_SAM-like_N"/>
</dbReference>
<evidence type="ECO:0000256" key="2">
    <source>
        <dbReference type="ARBA" id="ARBA00010450"/>
    </source>
</evidence>
<evidence type="ECO:0000256" key="5">
    <source>
        <dbReference type="ARBA" id="ARBA00022618"/>
    </source>
</evidence>
<name>A0A6P1MHI7_9BACT</name>
<sequence length="295" mass="33960">MRALLDSFLDYVSLERGLSQNTRMAYADDIVRFIDFLAKRGVSTFNDVNRKHILDHLMDEKARGLSANSLSRHLVSLKVFFRWMAQEGMLDVNVAETMDSPKVWKMLPGVLTPKEIDRLFEAPDLKTPLGIRNRAILELFYASGLRVSEMADLQLTDLHFDENFLRCIGKGRKERVVPVAKTAIKWVRRYIEEVRPQLSPGVQEQTVFLSRQKQPMSRKTIWVMIKQCARDAGITKTVYPHSLRHSFASHLLVNGAELRIIQEMLGHADIATTQIYTHVDPDRLKGVHRQFHPRA</sequence>
<dbReference type="CDD" id="cd00798">
    <property type="entry name" value="INT_XerDC_C"/>
    <property type="match status" value="1"/>
</dbReference>
<gene>
    <name evidence="11 14" type="primary">xerD</name>
    <name evidence="14" type="ORF">GT409_14165</name>
</gene>
<evidence type="ECO:0000256" key="3">
    <source>
        <dbReference type="ARBA" id="ARBA00015810"/>
    </source>
</evidence>
<dbReference type="AlphaFoldDB" id="A0A6P1MHI7"/>
<dbReference type="PROSITE" id="PS51900">
    <property type="entry name" value="CB"/>
    <property type="match status" value="1"/>
</dbReference>
<dbReference type="InterPro" id="IPR002104">
    <property type="entry name" value="Integrase_catalytic"/>
</dbReference>
<keyword evidence="6 11" id="KW-0159">Chromosome partition</keyword>
<dbReference type="GO" id="GO:0009037">
    <property type="term" value="F:tyrosine-based site-specific recombinase activity"/>
    <property type="evidence" value="ECO:0007669"/>
    <property type="project" value="UniProtKB-UniRule"/>
</dbReference>
<keyword evidence="10 11" id="KW-0131">Cell cycle</keyword>
<dbReference type="Pfam" id="PF00589">
    <property type="entry name" value="Phage_integrase"/>
    <property type="match status" value="1"/>
</dbReference>
<dbReference type="Gene3D" id="1.10.150.130">
    <property type="match status" value="1"/>
</dbReference>
<dbReference type="InterPro" id="IPR044068">
    <property type="entry name" value="CB"/>
</dbReference>
<dbReference type="PANTHER" id="PTHR30349">
    <property type="entry name" value="PHAGE INTEGRASE-RELATED"/>
    <property type="match status" value="1"/>
</dbReference>
<feature type="active site" evidence="11">
    <location>
        <position position="170"/>
    </location>
</feature>
<feature type="domain" description="Tyr recombinase" evidence="12">
    <location>
        <begin position="106"/>
        <end position="289"/>
    </location>
</feature>
<dbReference type="Proteomes" id="UP000464954">
    <property type="component" value="Chromosome"/>
</dbReference>
<dbReference type="Gene3D" id="1.10.443.10">
    <property type="entry name" value="Intergrase catalytic core"/>
    <property type="match status" value="1"/>
</dbReference>
<dbReference type="KEGG" id="taer:GT409_14165"/>
<dbReference type="NCBIfam" id="NF040815">
    <property type="entry name" value="recomb_XerA_Arch"/>
    <property type="match status" value="1"/>
</dbReference>
<feature type="active site" evidence="11">
    <location>
        <position position="241"/>
    </location>
</feature>
<evidence type="ECO:0000256" key="4">
    <source>
        <dbReference type="ARBA" id="ARBA00022490"/>
    </source>
</evidence>
<protein>
    <recommendedName>
        <fullName evidence="3 11">Tyrosine recombinase XerD</fullName>
    </recommendedName>
</protein>
<keyword evidence="5 11" id="KW-0132">Cell division</keyword>
<keyword evidence="7 11" id="KW-0229">DNA integration</keyword>
<feature type="active site" evidence="11">
    <location>
        <position position="146"/>
    </location>
</feature>
<dbReference type="PANTHER" id="PTHR30349:SF81">
    <property type="entry name" value="TYROSINE RECOMBINASE XERC"/>
    <property type="match status" value="1"/>
</dbReference>
<dbReference type="Pfam" id="PF02899">
    <property type="entry name" value="Phage_int_SAM_1"/>
    <property type="match status" value="1"/>
</dbReference>
<feature type="active site" evidence="11">
    <location>
        <position position="267"/>
    </location>
</feature>
<dbReference type="RefSeq" id="WP_160629709.1">
    <property type="nucleotide sequence ID" value="NZ_CP047593.1"/>
</dbReference>
<dbReference type="GO" id="GO:0051301">
    <property type="term" value="P:cell division"/>
    <property type="evidence" value="ECO:0007669"/>
    <property type="project" value="UniProtKB-KW"/>
</dbReference>
<dbReference type="InterPro" id="IPR023009">
    <property type="entry name" value="Tyrosine_recombinase_XerC/XerD"/>
</dbReference>
<comment type="subunit">
    <text evidence="11">Forms a cyclic heterotetrameric complex composed of two molecules of XerC and two molecules of XerD.</text>
</comment>
<dbReference type="GO" id="GO:0006313">
    <property type="term" value="P:DNA transposition"/>
    <property type="evidence" value="ECO:0007669"/>
    <property type="project" value="UniProtKB-UniRule"/>
</dbReference>
<dbReference type="NCBIfam" id="NF001399">
    <property type="entry name" value="PRK00283.1"/>
    <property type="match status" value="1"/>
</dbReference>
<evidence type="ECO:0000256" key="10">
    <source>
        <dbReference type="ARBA" id="ARBA00023306"/>
    </source>
</evidence>
<dbReference type="InterPro" id="IPR011010">
    <property type="entry name" value="DNA_brk_join_enz"/>
</dbReference>
<keyword evidence="4 11" id="KW-0963">Cytoplasm</keyword>
<evidence type="ECO:0000256" key="7">
    <source>
        <dbReference type="ARBA" id="ARBA00022908"/>
    </source>
</evidence>
<keyword evidence="9 11" id="KW-0233">DNA recombination</keyword>
<dbReference type="InterPro" id="IPR010998">
    <property type="entry name" value="Integrase_recombinase_N"/>
</dbReference>
<dbReference type="GO" id="GO:0003677">
    <property type="term" value="F:DNA binding"/>
    <property type="evidence" value="ECO:0007669"/>
    <property type="project" value="UniProtKB-UniRule"/>
</dbReference>
<dbReference type="GO" id="GO:0005737">
    <property type="term" value="C:cytoplasm"/>
    <property type="evidence" value="ECO:0007669"/>
    <property type="project" value="UniProtKB-SubCell"/>
</dbReference>
<evidence type="ECO:0000256" key="9">
    <source>
        <dbReference type="ARBA" id="ARBA00023172"/>
    </source>
</evidence>
<feature type="active site" description="O-(3'-phospho-DNA)-tyrosine intermediate" evidence="11">
    <location>
        <position position="276"/>
    </location>
</feature>
<dbReference type="GO" id="GO:0007059">
    <property type="term" value="P:chromosome segregation"/>
    <property type="evidence" value="ECO:0007669"/>
    <property type="project" value="UniProtKB-UniRule"/>
</dbReference>
<dbReference type="InterPro" id="IPR013762">
    <property type="entry name" value="Integrase-like_cat_sf"/>
</dbReference>
<comment type="function">
    <text evidence="11">Site-specific tyrosine recombinase, which acts by catalyzing the cutting and rejoining of the recombining DNA molecules. The XerC-XerD complex is essential to convert dimers of the bacterial chromosome into monomers to permit their segregation at cell division. It also contributes to the segregational stability of plasmids.</text>
</comment>
<evidence type="ECO:0000256" key="6">
    <source>
        <dbReference type="ARBA" id="ARBA00022829"/>
    </source>
</evidence>
<evidence type="ECO:0000313" key="15">
    <source>
        <dbReference type="Proteomes" id="UP000464954"/>
    </source>
</evidence>
<evidence type="ECO:0000313" key="14">
    <source>
        <dbReference type="EMBL" id="QHI70535.1"/>
    </source>
</evidence>
<feature type="active site" evidence="11">
    <location>
        <position position="244"/>
    </location>
</feature>
<dbReference type="NCBIfam" id="TIGR02225">
    <property type="entry name" value="recomb_XerD"/>
    <property type="match status" value="1"/>
</dbReference>
<keyword evidence="8 11" id="KW-0238">DNA-binding</keyword>
<dbReference type="HAMAP" id="MF_01808">
    <property type="entry name" value="Recomb_XerC_XerD"/>
    <property type="match status" value="1"/>
</dbReference>
<dbReference type="EMBL" id="CP047593">
    <property type="protein sequence ID" value="QHI70535.1"/>
    <property type="molecule type" value="Genomic_DNA"/>
</dbReference>
<dbReference type="SUPFAM" id="SSF56349">
    <property type="entry name" value="DNA breaking-rejoining enzymes"/>
    <property type="match status" value="1"/>
</dbReference>
<dbReference type="PROSITE" id="PS51898">
    <property type="entry name" value="TYR_RECOMBINASE"/>
    <property type="match status" value="1"/>
</dbReference>
<comment type="similarity">
    <text evidence="2 11">Belongs to the 'phage' integrase family. XerD subfamily.</text>
</comment>
<keyword evidence="15" id="KW-1185">Reference proteome</keyword>
<dbReference type="InterPro" id="IPR011932">
    <property type="entry name" value="Recomb_XerD"/>
</dbReference>
<evidence type="ECO:0000256" key="11">
    <source>
        <dbReference type="HAMAP-Rule" id="MF_01807"/>
    </source>
</evidence>
<reference evidence="14 15" key="1">
    <citation type="submission" date="2020-01" db="EMBL/GenBank/DDBJ databases">
        <title>Ponticoccus aerotolerans gen. nov., sp. nov., an anaerobic bacterium and proposal of Ponticoccusceae fam. nov., Ponticoccusles ord. nov. and Ponticoccuse classis nov. in the phylum Kiritimatiellaeota.</title>
        <authorList>
            <person name="Zhou L.Y."/>
            <person name="Du Z.J."/>
        </authorList>
    </citation>
    <scope>NUCLEOTIDE SEQUENCE [LARGE SCALE GENOMIC DNA]</scope>
    <source>
        <strain evidence="14 15">S-5007</strain>
    </source>
</reference>
<accession>A0A6P1MHI7</accession>
<evidence type="ECO:0000256" key="1">
    <source>
        <dbReference type="ARBA" id="ARBA00004496"/>
    </source>
</evidence>